<evidence type="ECO:0000313" key="2">
    <source>
        <dbReference type="EnsemblMetazoa" id="ASIC010920-PA"/>
    </source>
</evidence>
<dbReference type="Proteomes" id="UP000030765">
    <property type="component" value="Unassembled WGS sequence"/>
</dbReference>
<accession>A0A084VYV4</accession>
<organism evidence="1">
    <name type="scientific">Anopheles sinensis</name>
    <name type="common">Mosquito</name>
    <dbReference type="NCBI Taxonomy" id="74873"/>
    <lineage>
        <taxon>Eukaryota</taxon>
        <taxon>Metazoa</taxon>
        <taxon>Ecdysozoa</taxon>
        <taxon>Arthropoda</taxon>
        <taxon>Hexapoda</taxon>
        <taxon>Insecta</taxon>
        <taxon>Pterygota</taxon>
        <taxon>Neoptera</taxon>
        <taxon>Endopterygota</taxon>
        <taxon>Diptera</taxon>
        <taxon>Nematocera</taxon>
        <taxon>Culicoidea</taxon>
        <taxon>Culicidae</taxon>
        <taxon>Anophelinae</taxon>
        <taxon>Anopheles</taxon>
    </lineage>
</organism>
<name>A0A084VYV4_ANOSI</name>
<reference evidence="2" key="2">
    <citation type="submission" date="2020-05" db="UniProtKB">
        <authorList>
            <consortium name="EnsemblMetazoa"/>
        </authorList>
    </citation>
    <scope>IDENTIFICATION</scope>
</reference>
<sequence>MAKTANPDVHKAAIPVLPGELMFQKRIMTAYVRRDGPFRSGSTVQEVLGAQAYQLAVKDDSASPSASSPLGITVLHVAGTITMMMTTMATMVSVKTFAKTIVLLPANCTSARWPVSSV</sequence>
<evidence type="ECO:0000313" key="1">
    <source>
        <dbReference type="EMBL" id="KFB43148.1"/>
    </source>
</evidence>
<proteinExistence type="predicted"/>
<evidence type="ECO:0000313" key="3">
    <source>
        <dbReference type="Proteomes" id="UP000030765"/>
    </source>
</evidence>
<dbReference type="EnsemblMetazoa" id="ASIC010920-RA">
    <property type="protein sequence ID" value="ASIC010920-PA"/>
    <property type="gene ID" value="ASIC010920"/>
</dbReference>
<dbReference type="AlphaFoldDB" id="A0A084VYV4"/>
<keyword evidence="3" id="KW-1185">Reference proteome</keyword>
<dbReference type="VEuPathDB" id="VectorBase:ASIC010920"/>
<reference evidence="1 3" key="1">
    <citation type="journal article" date="2014" name="BMC Genomics">
        <title>Genome sequence of Anopheles sinensis provides insight into genetics basis of mosquito competence for malaria parasites.</title>
        <authorList>
            <person name="Zhou D."/>
            <person name="Zhang D."/>
            <person name="Ding G."/>
            <person name="Shi L."/>
            <person name="Hou Q."/>
            <person name="Ye Y."/>
            <person name="Xu Y."/>
            <person name="Zhou H."/>
            <person name="Xiong C."/>
            <person name="Li S."/>
            <person name="Yu J."/>
            <person name="Hong S."/>
            <person name="Yu X."/>
            <person name="Zou P."/>
            <person name="Chen C."/>
            <person name="Chang X."/>
            <person name="Wang W."/>
            <person name="Lv Y."/>
            <person name="Sun Y."/>
            <person name="Ma L."/>
            <person name="Shen B."/>
            <person name="Zhu C."/>
        </authorList>
    </citation>
    <scope>NUCLEOTIDE SEQUENCE [LARGE SCALE GENOMIC DNA]</scope>
</reference>
<gene>
    <name evidence="1" type="ORF">ZHAS_00010920</name>
</gene>
<dbReference type="EMBL" id="ATLV01018490">
    <property type="status" value="NOT_ANNOTATED_CDS"/>
    <property type="molecule type" value="Genomic_DNA"/>
</dbReference>
<dbReference type="VEuPathDB" id="VectorBase:ASIS005215"/>
<protein>
    <submittedName>
        <fullName evidence="1 2">Uncharacterized protein</fullName>
    </submittedName>
</protein>
<dbReference type="EMBL" id="KE525234">
    <property type="protein sequence ID" value="KFB43148.1"/>
    <property type="molecule type" value="Genomic_DNA"/>
</dbReference>